<dbReference type="PANTHER" id="PTHR37162">
    <property type="entry name" value="HAT FAMILY DIMERISATION DOMAINCONTAINING PROTEIN-RELATED"/>
    <property type="match status" value="1"/>
</dbReference>
<evidence type="ECO:0008006" key="3">
    <source>
        <dbReference type="Google" id="ProtNLM"/>
    </source>
</evidence>
<dbReference type="SUPFAM" id="SSF53098">
    <property type="entry name" value="Ribonuclease H-like"/>
    <property type="match status" value="1"/>
</dbReference>
<proteinExistence type="predicted"/>
<dbReference type="Proteomes" id="UP001321473">
    <property type="component" value="Unassembled WGS sequence"/>
</dbReference>
<keyword evidence="2" id="KW-1185">Reference proteome</keyword>
<protein>
    <recommendedName>
        <fullName evidence="3">HAT C-terminal dimerisation domain-containing protein</fullName>
    </recommendedName>
</protein>
<comment type="caution">
    <text evidence="1">The sequence shown here is derived from an EMBL/GenBank/DDBJ whole genome shotgun (WGS) entry which is preliminary data.</text>
</comment>
<sequence length="515" mass="58535">MDCTSKLVQKLFSEKFSCARTKAEAIALNVLAPSAEEELKTDLQEAKFVSVFCDASNHKDLKVLPIMVRYFTAAAGVQTKLLEINTLPGETSAMVSQYIMDALEANQVTSKLVAFSADNANCNFGGAARNGKNNVFSRLQDSVDHKILGIGCAAHIVHNTVQTAADCLPLDIEAVIVKIYSYFYIYTVRVESFKEFCDFASVEYQRLLGYSKTRWLALMPAVERVLKLYPALKAYFLSIDKCPSLIKSFFEDPCGELWLYFLHSQAAMFESTVLQIEGDTKTAVEVYSALSQLQTKVQQRYEQSYLPSSVRSRATELEEQGQVRREQVVNTVVKFYATCTSYLDRWCQQFDEVRSLLWVSLVSSSCWDDVQKTVELITSEFNHVTVDENAMFDEINNVSHYVTAEKIKEWKTQKISVGERWVEILGHFEKNDVPCENLKTVLEYCICLPGTNAPVERVFSLMNKIWTAEKAQLKVATLKAMLVLKVNVRMTCEQYFAHLCKKEHLLKKIHSSQKY</sequence>
<dbReference type="InterPro" id="IPR012337">
    <property type="entry name" value="RNaseH-like_sf"/>
</dbReference>
<dbReference type="PANTHER" id="PTHR37162:SF10">
    <property type="entry name" value="DUF4371 DOMAIN-CONTAINING PROTEIN"/>
    <property type="match status" value="1"/>
</dbReference>
<organism evidence="1 2">
    <name type="scientific">Amblyomma americanum</name>
    <name type="common">Lone star tick</name>
    <dbReference type="NCBI Taxonomy" id="6943"/>
    <lineage>
        <taxon>Eukaryota</taxon>
        <taxon>Metazoa</taxon>
        <taxon>Ecdysozoa</taxon>
        <taxon>Arthropoda</taxon>
        <taxon>Chelicerata</taxon>
        <taxon>Arachnida</taxon>
        <taxon>Acari</taxon>
        <taxon>Parasitiformes</taxon>
        <taxon>Ixodida</taxon>
        <taxon>Ixodoidea</taxon>
        <taxon>Ixodidae</taxon>
        <taxon>Amblyomminae</taxon>
        <taxon>Amblyomma</taxon>
    </lineage>
</organism>
<accession>A0AAQ4E5W0</accession>
<evidence type="ECO:0000313" key="1">
    <source>
        <dbReference type="EMBL" id="KAK8770079.1"/>
    </source>
</evidence>
<name>A0AAQ4E5W0_AMBAM</name>
<dbReference type="EMBL" id="JARKHS020021683">
    <property type="protein sequence ID" value="KAK8770079.1"/>
    <property type="molecule type" value="Genomic_DNA"/>
</dbReference>
<evidence type="ECO:0000313" key="2">
    <source>
        <dbReference type="Proteomes" id="UP001321473"/>
    </source>
</evidence>
<dbReference type="AlphaFoldDB" id="A0AAQ4E5W0"/>
<gene>
    <name evidence="1" type="ORF">V5799_013456</name>
</gene>
<reference evidence="1 2" key="1">
    <citation type="journal article" date="2023" name="Arcadia Sci">
        <title>De novo assembly of a long-read Amblyomma americanum tick genome.</title>
        <authorList>
            <person name="Chou S."/>
            <person name="Poskanzer K.E."/>
            <person name="Rollins M."/>
            <person name="Thuy-Boun P.S."/>
        </authorList>
    </citation>
    <scope>NUCLEOTIDE SEQUENCE [LARGE SCALE GENOMIC DNA]</scope>
    <source>
        <strain evidence="1">F_SG_1</strain>
        <tissue evidence="1">Salivary glands</tissue>
    </source>
</reference>